<evidence type="ECO:0000256" key="1">
    <source>
        <dbReference type="ARBA" id="ARBA00004651"/>
    </source>
</evidence>
<dbReference type="RefSeq" id="WP_048360140.1">
    <property type="nucleotide sequence ID" value="NZ_FNUD01000002.1"/>
</dbReference>
<evidence type="ECO:0000313" key="9">
    <source>
        <dbReference type="Proteomes" id="UP000183613"/>
    </source>
</evidence>
<dbReference type="PANTHER" id="PTHR30065:SF1">
    <property type="entry name" value="SURFACE PRESENTATION OF ANTIGENS PROTEIN SPAR"/>
    <property type="match status" value="1"/>
</dbReference>
<accession>A0A0J6J9A5</accession>
<evidence type="ECO:0000313" key="8">
    <source>
        <dbReference type="EMBL" id="SEE14127.1"/>
    </source>
</evidence>
<comment type="caution">
    <text evidence="8">The sequence shown here is derived from an EMBL/GenBank/DDBJ whole genome shotgun (WGS) entry which is preliminary data.</text>
</comment>
<feature type="transmembrane region" description="Helical" evidence="7">
    <location>
        <begin position="215"/>
        <end position="235"/>
    </location>
</feature>
<feature type="transmembrane region" description="Helical" evidence="7">
    <location>
        <begin position="185"/>
        <end position="208"/>
    </location>
</feature>
<proteinExistence type="inferred from homology"/>
<comment type="subcellular location">
    <subcellularLocation>
        <location evidence="1 7">Cell membrane</location>
        <topology evidence="1 7">Multi-pass membrane protein</topology>
    </subcellularLocation>
</comment>
<feature type="transmembrane region" description="Helical" evidence="7">
    <location>
        <begin position="12"/>
        <end position="31"/>
    </location>
</feature>
<evidence type="ECO:0000256" key="2">
    <source>
        <dbReference type="ARBA" id="ARBA00009772"/>
    </source>
</evidence>
<dbReference type="OrthoDB" id="9807748at2"/>
<feature type="transmembrane region" description="Helical" evidence="7">
    <location>
        <begin position="132"/>
        <end position="151"/>
    </location>
</feature>
<evidence type="ECO:0000256" key="7">
    <source>
        <dbReference type="RuleBase" id="RU362072"/>
    </source>
</evidence>
<protein>
    <submittedName>
        <fullName evidence="8">Type III secretion protein T</fullName>
    </submittedName>
</protein>
<keyword evidence="4 7" id="KW-0812">Transmembrane</keyword>
<dbReference type="AlphaFoldDB" id="A0A0J6J9A5"/>
<keyword evidence="9" id="KW-1185">Reference proteome</keyword>
<evidence type="ECO:0000256" key="5">
    <source>
        <dbReference type="ARBA" id="ARBA00022989"/>
    </source>
</evidence>
<keyword evidence="6 7" id="KW-0472">Membrane</keyword>
<dbReference type="PANTHER" id="PTHR30065">
    <property type="entry name" value="FLAGELLAR BIOSYNTHETIC PROTEIN FLIR"/>
    <property type="match status" value="1"/>
</dbReference>
<reference evidence="8" key="1">
    <citation type="submission" date="2016-10" db="EMBL/GenBank/DDBJ databases">
        <authorList>
            <person name="Varghese N."/>
            <person name="Submissions S."/>
        </authorList>
    </citation>
    <scope>NUCLEOTIDE SEQUENCE [LARGE SCALE GENOMIC DNA]</scope>
    <source>
        <strain evidence="8">LMG 25555</strain>
    </source>
</reference>
<dbReference type="Proteomes" id="UP000183613">
    <property type="component" value="Unassembled WGS sequence"/>
</dbReference>
<dbReference type="PATRIC" id="fig|882211.3.peg.2411"/>
<keyword evidence="3 7" id="KW-1003">Cell membrane</keyword>
<dbReference type="InterPro" id="IPR006304">
    <property type="entry name" value="T3SS_SpaR/YscT"/>
</dbReference>
<comment type="similarity">
    <text evidence="2 7">Belongs to the FliR/MopE/SpaR family.</text>
</comment>
<dbReference type="GO" id="GO:0006605">
    <property type="term" value="P:protein targeting"/>
    <property type="evidence" value="ECO:0007669"/>
    <property type="project" value="UniProtKB-UniRule"/>
</dbReference>
<keyword evidence="5 7" id="KW-1133">Transmembrane helix</keyword>
<dbReference type="InterPro" id="IPR002010">
    <property type="entry name" value="T3SS_IM_R"/>
</dbReference>
<evidence type="ECO:0000256" key="4">
    <source>
        <dbReference type="ARBA" id="ARBA00022692"/>
    </source>
</evidence>
<sequence length="265" mass="29132">MTPSIPILEYLPSLAIAMARLYPCFFLVPAFCFQHVRGMPRHAIVFSLALIPAPGIYHNLSALDYSMLALCGLLLKEAVLGFLLGMLLSMPFWLFESVGALLDNQRGALIAGQLNPLLGPDATPIGHMFKQLSIFLLIVTLGLGSLTQVIWDSYLIWPPTLWLPTLAEDGFDVFLGLLGDTFTHMLLYAAPFIALLLMIEFAISLLSLYSPQLQVFVLSMPAKSLAGLGFLLLYLELLEALIVGRMGLLGDLKHSLGQLFKVTWP</sequence>
<evidence type="ECO:0000256" key="6">
    <source>
        <dbReference type="ARBA" id="ARBA00023136"/>
    </source>
</evidence>
<feature type="transmembrane region" description="Helical" evidence="7">
    <location>
        <begin position="43"/>
        <end position="60"/>
    </location>
</feature>
<gene>
    <name evidence="8" type="ORF">SAMN04489800_0032</name>
</gene>
<dbReference type="Pfam" id="PF01311">
    <property type="entry name" value="Bac_export_1"/>
    <property type="match status" value="1"/>
</dbReference>
<evidence type="ECO:0000256" key="3">
    <source>
        <dbReference type="ARBA" id="ARBA00022475"/>
    </source>
</evidence>
<dbReference type="PRINTS" id="PR00953">
    <property type="entry name" value="TYPE3IMRPROT"/>
</dbReference>
<organism evidence="8 9">
    <name type="scientific">Pseudomonas deceptionensis</name>
    <dbReference type="NCBI Taxonomy" id="882211"/>
    <lineage>
        <taxon>Bacteria</taxon>
        <taxon>Pseudomonadati</taxon>
        <taxon>Pseudomonadota</taxon>
        <taxon>Gammaproteobacteria</taxon>
        <taxon>Pseudomonadales</taxon>
        <taxon>Pseudomonadaceae</taxon>
        <taxon>Pseudomonas</taxon>
    </lineage>
</organism>
<dbReference type="NCBIfam" id="TIGR01401">
    <property type="entry name" value="fliR_like_III"/>
    <property type="match status" value="1"/>
</dbReference>
<dbReference type="EMBL" id="FNUD01000002">
    <property type="protein sequence ID" value="SEE14127.1"/>
    <property type="molecule type" value="Genomic_DNA"/>
</dbReference>
<name>A0A0J6J9A5_PSEDM</name>
<dbReference type="GO" id="GO:0005886">
    <property type="term" value="C:plasma membrane"/>
    <property type="evidence" value="ECO:0007669"/>
    <property type="project" value="UniProtKB-SubCell"/>
</dbReference>